<feature type="compositionally biased region" description="Acidic residues" evidence="1">
    <location>
        <begin position="122"/>
        <end position="133"/>
    </location>
</feature>
<dbReference type="GO" id="GO:0004601">
    <property type="term" value="F:peroxidase activity"/>
    <property type="evidence" value="ECO:0007669"/>
    <property type="project" value="InterPro"/>
</dbReference>
<organism evidence="3 4">
    <name type="scientific">Rhododendron griersonianum</name>
    <dbReference type="NCBI Taxonomy" id="479676"/>
    <lineage>
        <taxon>Eukaryota</taxon>
        <taxon>Viridiplantae</taxon>
        <taxon>Streptophyta</taxon>
        <taxon>Embryophyta</taxon>
        <taxon>Tracheophyta</taxon>
        <taxon>Spermatophyta</taxon>
        <taxon>Magnoliopsida</taxon>
        <taxon>eudicotyledons</taxon>
        <taxon>Gunneridae</taxon>
        <taxon>Pentapetalae</taxon>
        <taxon>asterids</taxon>
        <taxon>Ericales</taxon>
        <taxon>Ericaceae</taxon>
        <taxon>Ericoideae</taxon>
        <taxon>Rhodoreae</taxon>
        <taxon>Rhododendron</taxon>
    </lineage>
</organism>
<feature type="compositionally biased region" description="Polar residues" evidence="1">
    <location>
        <begin position="148"/>
        <end position="160"/>
    </location>
</feature>
<sequence>MTTSPIQVDLHLPITESAGRGVLAARAIGAGELIHAAAPIELSVASALKDMLDRCGKHKMPLINLNSISESIAFALAEMELKEFLASDESESDEDENDNATEDKPQKKHKKQDMVPLLQSGEDSDEDNEDGQDMEVTFDTGLEDTSKQRGSATYAQQLAQKQRKGDKRNSSVEEPTYFSYVSGGGGAVDFVPFFEKHALVLREERLKLGFWASTHASIVHSEEAYTRLASSQYRRSFPQKLTSPNTKDLVSKFASSQEAFYKAFVNSMIKMSSIPGGQEVRKDCRVIN</sequence>
<feature type="compositionally biased region" description="Acidic residues" evidence="1">
    <location>
        <begin position="86"/>
        <end position="100"/>
    </location>
</feature>
<dbReference type="GO" id="GO:0003723">
    <property type="term" value="F:RNA binding"/>
    <property type="evidence" value="ECO:0007669"/>
    <property type="project" value="TreeGrafter"/>
</dbReference>
<comment type="caution">
    <text evidence="3">The sequence shown here is derived from an EMBL/GenBank/DDBJ whole genome shotgun (WGS) entry which is preliminary data.</text>
</comment>
<dbReference type="EMBL" id="JACTNZ010000008">
    <property type="protein sequence ID" value="KAG5534542.1"/>
    <property type="molecule type" value="Genomic_DNA"/>
</dbReference>
<evidence type="ECO:0000259" key="2">
    <source>
        <dbReference type="PROSITE" id="PS50873"/>
    </source>
</evidence>
<dbReference type="SUPFAM" id="SSF48113">
    <property type="entry name" value="Heme-dependent peroxidases"/>
    <property type="match status" value="1"/>
</dbReference>
<evidence type="ECO:0000256" key="1">
    <source>
        <dbReference type="SAM" id="MobiDB-lite"/>
    </source>
</evidence>
<feature type="domain" description="Plant heme peroxidase family profile" evidence="2">
    <location>
        <begin position="241"/>
        <end position="288"/>
    </location>
</feature>
<dbReference type="PROSITE" id="PS50873">
    <property type="entry name" value="PEROXIDASE_4"/>
    <property type="match status" value="1"/>
</dbReference>
<accession>A0AAV6J431</accession>
<dbReference type="InterPro" id="IPR039754">
    <property type="entry name" value="Esf1"/>
</dbReference>
<dbReference type="InterPro" id="IPR010255">
    <property type="entry name" value="Haem_peroxidase_sf"/>
</dbReference>
<gene>
    <name evidence="3" type="ORF">RHGRI_022607</name>
</gene>
<evidence type="ECO:0000313" key="3">
    <source>
        <dbReference type="EMBL" id="KAG5534542.1"/>
    </source>
</evidence>
<keyword evidence="4" id="KW-1185">Reference proteome</keyword>
<feature type="region of interest" description="Disordered" evidence="1">
    <location>
        <begin position="86"/>
        <end position="171"/>
    </location>
</feature>
<evidence type="ECO:0000313" key="4">
    <source>
        <dbReference type="Proteomes" id="UP000823749"/>
    </source>
</evidence>
<dbReference type="GO" id="GO:0020037">
    <property type="term" value="F:heme binding"/>
    <property type="evidence" value="ECO:0007669"/>
    <property type="project" value="InterPro"/>
</dbReference>
<dbReference type="PANTHER" id="PTHR12202">
    <property type="entry name" value="ESF1 HOMOLOG"/>
    <property type="match status" value="1"/>
</dbReference>
<reference evidence="3" key="1">
    <citation type="submission" date="2020-08" db="EMBL/GenBank/DDBJ databases">
        <title>Plant Genome Project.</title>
        <authorList>
            <person name="Zhang R.-G."/>
        </authorList>
    </citation>
    <scope>NUCLEOTIDE SEQUENCE</scope>
    <source>
        <strain evidence="3">WSP0</strain>
        <tissue evidence="3">Leaf</tissue>
    </source>
</reference>
<name>A0AAV6J431_9ERIC</name>
<dbReference type="InterPro" id="IPR002016">
    <property type="entry name" value="Haem_peroxidase"/>
</dbReference>
<dbReference type="Gene3D" id="1.10.420.10">
    <property type="entry name" value="Peroxidase, domain 2"/>
    <property type="match status" value="1"/>
</dbReference>
<proteinExistence type="predicted"/>
<dbReference type="Gene3D" id="1.10.520.10">
    <property type="match status" value="1"/>
</dbReference>
<dbReference type="GO" id="GO:0006979">
    <property type="term" value="P:response to oxidative stress"/>
    <property type="evidence" value="ECO:0007669"/>
    <property type="project" value="InterPro"/>
</dbReference>
<dbReference type="AlphaFoldDB" id="A0AAV6J431"/>
<dbReference type="GO" id="GO:0006364">
    <property type="term" value="P:rRNA processing"/>
    <property type="evidence" value="ECO:0007669"/>
    <property type="project" value="InterPro"/>
</dbReference>
<dbReference type="PANTHER" id="PTHR12202:SF0">
    <property type="entry name" value="ESF1 HOMOLOG"/>
    <property type="match status" value="1"/>
</dbReference>
<protein>
    <recommendedName>
        <fullName evidence="2">Plant heme peroxidase family profile domain-containing protein</fullName>
    </recommendedName>
</protein>
<dbReference type="Proteomes" id="UP000823749">
    <property type="component" value="Chromosome 8"/>
</dbReference>